<gene>
    <name evidence="7 9" type="primary">rpmE</name>
    <name evidence="9" type="ORF">KDA10_01105</name>
</gene>
<feature type="binding site" evidence="7">
    <location>
        <position position="40"/>
    </location>
    <ligand>
        <name>Zn(2+)</name>
        <dbReference type="ChEBI" id="CHEBI:29105"/>
    </ligand>
</feature>
<dbReference type="InterPro" id="IPR002150">
    <property type="entry name" value="Ribosomal_bL31"/>
</dbReference>
<comment type="similarity">
    <text evidence="1 7">Belongs to the bacterial ribosomal protein bL31 family. Type A subfamily.</text>
</comment>
<dbReference type="GO" id="GO:0046872">
    <property type="term" value="F:metal ion binding"/>
    <property type="evidence" value="ECO:0007669"/>
    <property type="project" value="UniProtKB-KW"/>
</dbReference>
<keyword evidence="2 7" id="KW-0699">rRNA-binding</keyword>
<feature type="region of interest" description="Disordered" evidence="8">
    <location>
        <begin position="64"/>
        <end position="103"/>
    </location>
</feature>
<feature type="binding site" evidence="7">
    <location>
        <position position="37"/>
    </location>
    <ligand>
        <name>Zn(2+)</name>
        <dbReference type="ChEBI" id="CHEBI:29105"/>
    </ligand>
</feature>
<dbReference type="GO" id="GO:0019843">
    <property type="term" value="F:rRNA binding"/>
    <property type="evidence" value="ECO:0007669"/>
    <property type="project" value="UniProtKB-KW"/>
</dbReference>
<accession>A0A955IVY4</accession>
<evidence type="ECO:0000256" key="5">
    <source>
        <dbReference type="ARBA" id="ARBA00023274"/>
    </source>
</evidence>
<dbReference type="PANTHER" id="PTHR33280:SF1">
    <property type="entry name" value="LARGE RIBOSOMAL SUBUNIT PROTEIN BL31C"/>
    <property type="match status" value="1"/>
</dbReference>
<dbReference type="PANTHER" id="PTHR33280">
    <property type="entry name" value="50S RIBOSOMAL PROTEIN L31, CHLOROPLASTIC"/>
    <property type="match status" value="1"/>
</dbReference>
<dbReference type="NCBIfam" id="NF000612">
    <property type="entry name" value="PRK00019.1"/>
    <property type="match status" value="1"/>
</dbReference>
<sequence length="103" mass="11761">MKKDIHPQVNKNIKITCACGTVFTTSSTLDDFKVDICSNCHPYYTGKQKFVDTEGRIDKFQKKLDESQKKKAAAKNKKSKEKEKVTDEPKTLKELMEEASKKS</sequence>
<comment type="cofactor">
    <cofactor evidence="7">
        <name>Zn(2+)</name>
        <dbReference type="ChEBI" id="CHEBI:29105"/>
    </cofactor>
    <text evidence="7">Binds 1 zinc ion per subunit.</text>
</comment>
<organism evidence="9 10">
    <name type="scientific">candidate division WWE3 bacterium</name>
    <dbReference type="NCBI Taxonomy" id="2053526"/>
    <lineage>
        <taxon>Bacteria</taxon>
        <taxon>Katanobacteria</taxon>
    </lineage>
</organism>
<keyword evidence="7" id="KW-0479">Metal-binding</keyword>
<feature type="binding site" evidence="7">
    <location>
        <position position="17"/>
    </location>
    <ligand>
        <name>Zn(2+)</name>
        <dbReference type="ChEBI" id="CHEBI:29105"/>
    </ligand>
</feature>
<protein>
    <recommendedName>
        <fullName evidence="6 7">Large ribosomal subunit protein bL31</fullName>
    </recommendedName>
</protein>
<dbReference type="InterPro" id="IPR042105">
    <property type="entry name" value="Ribosomal_bL31_sf"/>
</dbReference>
<comment type="function">
    <text evidence="7">Binds the 23S rRNA.</text>
</comment>
<dbReference type="InterPro" id="IPR027491">
    <property type="entry name" value="Ribosomal_bL31_A"/>
</dbReference>
<feature type="binding site" evidence="7">
    <location>
        <position position="19"/>
    </location>
    <ligand>
        <name>Zn(2+)</name>
        <dbReference type="ChEBI" id="CHEBI:29105"/>
    </ligand>
</feature>
<evidence type="ECO:0000256" key="8">
    <source>
        <dbReference type="SAM" id="MobiDB-lite"/>
    </source>
</evidence>
<keyword evidence="3 7" id="KW-0694">RNA-binding</keyword>
<evidence type="ECO:0000256" key="6">
    <source>
        <dbReference type="ARBA" id="ARBA00035687"/>
    </source>
</evidence>
<proteinExistence type="inferred from homology"/>
<dbReference type="NCBIfam" id="NF001809">
    <property type="entry name" value="PRK00528.1"/>
    <property type="match status" value="1"/>
</dbReference>
<evidence type="ECO:0000256" key="1">
    <source>
        <dbReference type="ARBA" id="ARBA00009296"/>
    </source>
</evidence>
<feature type="compositionally biased region" description="Basic and acidic residues" evidence="8">
    <location>
        <begin position="80"/>
        <end position="103"/>
    </location>
</feature>
<reference evidence="9" key="1">
    <citation type="submission" date="2020-04" db="EMBL/GenBank/DDBJ databases">
        <authorList>
            <person name="Zhang T."/>
        </authorList>
    </citation>
    <scope>NUCLEOTIDE SEQUENCE</scope>
    <source>
        <strain evidence="9">HKST-UBA80</strain>
    </source>
</reference>
<dbReference type="EMBL" id="JAGQNY010000004">
    <property type="protein sequence ID" value="MCA9301951.1"/>
    <property type="molecule type" value="Genomic_DNA"/>
</dbReference>
<dbReference type="GO" id="GO:0006412">
    <property type="term" value="P:translation"/>
    <property type="evidence" value="ECO:0007669"/>
    <property type="project" value="UniProtKB-UniRule"/>
</dbReference>
<evidence type="ECO:0000313" key="10">
    <source>
        <dbReference type="Proteomes" id="UP000714817"/>
    </source>
</evidence>
<reference evidence="9" key="2">
    <citation type="journal article" date="2021" name="Microbiome">
        <title>Successional dynamics and alternative stable states in a saline activated sludge microbial community over 9 years.</title>
        <authorList>
            <person name="Wang Y."/>
            <person name="Ye J."/>
            <person name="Ju F."/>
            <person name="Liu L."/>
            <person name="Boyd J.A."/>
            <person name="Deng Y."/>
            <person name="Parks D.H."/>
            <person name="Jiang X."/>
            <person name="Yin X."/>
            <person name="Woodcroft B.J."/>
            <person name="Tyson G.W."/>
            <person name="Hugenholtz P."/>
            <person name="Polz M.F."/>
            <person name="Zhang T."/>
        </authorList>
    </citation>
    <scope>NUCLEOTIDE SEQUENCE</scope>
    <source>
        <strain evidence="9">HKST-UBA80</strain>
    </source>
</reference>
<dbReference type="SUPFAM" id="SSF143800">
    <property type="entry name" value="L28p-like"/>
    <property type="match status" value="1"/>
</dbReference>
<dbReference type="GO" id="GO:0005840">
    <property type="term" value="C:ribosome"/>
    <property type="evidence" value="ECO:0007669"/>
    <property type="project" value="UniProtKB-KW"/>
</dbReference>
<name>A0A955IVY4_UNCKA</name>
<keyword evidence="5 7" id="KW-0687">Ribonucleoprotein</keyword>
<dbReference type="AlphaFoldDB" id="A0A955IVY4"/>
<comment type="caution">
    <text evidence="9">The sequence shown here is derived from an EMBL/GenBank/DDBJ whole genome shotgun (WGS) entry which is preliminary data.</text>
</comment>
<dbReference type="NCBIfam" id="TIGR00105">
    <property type="entry name" value="L31"/>
    <property type="match status" value="1"/>
</dbReference>
<dbReference type="Proteomes" id="UP000714817">
    <property type="component" value="Unassembled WGS sequence"/>
</dbReference>
<keyword evidence="7" id="KW-0862">Zinc</keyword>
<dbReference type="HAMAP" id="MF_00501">
    <property type="entry name" value="Ribosomal_bL31_1"/>
    <property type="match status" value="1"/>
</dbReference>
<dbReference type="InterPro" id="IPR034704">
    <property type="entry name" value="Ribosomal_bL28/bL31-like_sf"/>
</dbReference>
<dbReference type="PRINTS" id="PR01249">
    <property type="entry name" value="RIBOSOMALL31"/>
</dbReference>
<dbReference type="GO" id="GO:0003735">
    <property type="term" value="F:structural constituent of ribosome"/>
    <property type="evidence" value="ECO:0007669"/>
    <property type="project" value="InterPro"/>
</dbReference>
<comment type="subunit">
    <text evidence="7">Part of the 50S ribosomal subunit.</text>
</comment>
<dbReference type="Gene3D" id="4.10.830.30">
    <property type="entry name" value="Ribosomal protein L31"/>
    <property type="match status" value="1"/>
</dbReference>
<evidence type="ECO:0000256" key="3">
    <source>
        <dbReference type="ARBA" id="ARBA00022884"/>
    </source>
</evidence>
<evidence type="ECO:0000256" key="2">
    <source>
        <dbReference type="ARBA" id="ARBA00022730"/>
    </source>
</evidence>
<feature type="compositionally biased region" description="Basic residues" evidence="8">
    <location>
        <begin position="70"/>
        <end position="79"/>
    </location>
</feature>
<evidence type="ECO:0000256" key="7">
    <source>
        <dbReference type="HAMAP-Rule" id="MF_00501"/>
    </source>
</evidence>
<evidence type="ECO:0000256" key="4">
    <source>
        <dbReference type="ARBA" id="ARBA00022980"/>
    </source>
</evidence>
<evidence type="ECO:0000313" key="9">
    <source>
        <dbReference type="EMBL" id="MCA9301951.1"/>
    </source>
</evidence>
<keyword evidence="4 7" id="KW-0689">Ribosomal protein</keyword>
<dbReference type="PROSITE" id="PS01143">
    <property type="entry name" value="RIBOSOMAL_L31"/>
    <property type="match status" value="1"/>
</dbReference>
<dbReference type="GO" id="GO:1990904">
    <property type="term" value="C:ribonucleoprotein complex"/>
    <property type="evidence" value="ECO:0007669"/>
    <property type="project" value="UniProtKB-KW"/>
</dbReference>
<dbReference type="Pfam" id="PF01197">
    <property type="entry name" value="Ribosomal_L31"/>
    <property type="match status" value="1"/>
</dbReference>